<dbReference type="PANTHER" id="PTHR47950">
    <property type="entry name" value="CYTOCHROME P450, FAMILY 76, SUBFAMILY C, POLYPEPTIDE 5-RELATED"/>
    <property type="match status" value="1"/>
</dbReference>
<evidence type="ECO:0000256" key="4">
    <source>
        <dbReference type="ARBA" id="ARBA00022692"/>
    </source>
</evidence>
<proteinExistence type="inferred from homology"/>
<sequence length="248" mass="27629">MVVSSPEIAKEVLQKHDQAFSSRIITAAARALDHHKASVACLPAESKWRSHRKICKEQMFSLDRLDASQGLRQDKLQKLLDYVQECCSSGQVVDIAEVAFVTSLNLISNTLFSVDFAYFNSDASQELKEIVGNVMKILGTPNLGDFLPVLKWIDPTRLLSRGTQIGSPLKHDVLEALLDLSQRNDSGLSVNDIKHLLLDLFVAGTDTTARFPRTRNKILEQASSPEIFHNQQLALYVESETKAILRSP</sequence>
<comment type="similarity">
    <text evidence="2">Belongs to the cytochrome P450 family.</text>
</comment>
<organism evidence="11 12">
    <name type="scientific">Fraxinus pennsylvanica</name>
    <dbReference type="NCBI Taxonomy" id="56036"/>
    <lineage>
        <taxon>Eukaryota</taxon>
        <taxon>Viridiplantae</taxon>
        <taxon>Streptophyta</taxon>
        <taxon>Embryophyta</taxon>
        <taxon>Tracheophyta</taxon>
        <taxon>Spermatophyta</taxon>
        <taxon>Magnoliopsida</taxon>
        <taxon>eudicotyledons</taxon>
        <taxon>Gunneridae</taxon>
        <taxon>Pentapetalae</taxon>
        <taxon>asterids</taxon>
        <taxon>lamiids</taxon>
        <taxon>Lamiales</taxon>
        <taxon>Oleaceae</taxon>
        <taxon>Oleeae</taxon>
        <taxon>Fraxinus</taxon>
    </lineage>
</organism>
<dbReference type="GO" id="GO:0020037">
    <property type="term" value="F:heme binding"/>
    <property type="evidence" value="ECO:0007669"/>
    <property type="project" value="InterPro"/>
</dbReference>
<gene>
    <name evidence="11" type="ORF">FPE_LOCUS11045</name>
</gene>
<keyword evidence="10" id="KW-0472">Membrane</keyword>
<keyword evidence="3" id="KW-0349">Heme</keyword>
<keyword evidence="5" id="KW-0479">Metal-binding</keyword>
<keyword evidence="6" id="KW-1133">Transmembrane helix</keyword>
<accession>A0AAD2DUA1</accession>
<dbReference type="Gene3D" id="1.10.630.10">
    <property type="entry name" value="Cytochrome P450"/>
    <property type="match status" value="1"/>
</dbReference>
<dbReference type="GO" id="GO:0004497">
    <property type="term" value="F:monooxygenase activity"/>
    <property type="evidence" value="ECO:0007669"/>
    <property type="project" value="UniProtKB-KW"/>
</dbReference>
<reference evidence="11" key="1">
    <citation type="submission" date="2023-05" db="EMBL/GenBank/DDBJ databases">
        <authorList>
            <person name="Huff M."/>
        </authorList>
    </citation>
    <scope>NUCLEOTIDE SEQUENCE</scope>
</reference>
<protein>
    <recommendedName>
        <fullName evidence="13">Cytochrome P450</fullName>
    </recommendedName>
</protein>
<keyword evidence="7" id="KW-0560">Oxidoreductase</keyword>
<evidence type="ECO:0000256" key="7">
    <source>
        <dbReference type="ARBA" id="ARBA00023002"/>
    </source>
</evidence>
<evidence type="ECO:0000256" key="10">
    <source>
        <dbReference type="ARBA" id="ARBA00023136"/>
    </source>
</evidence>
<evidence type="ECO:0000256" key="1">
    <source>
        <dbReference type="ARBA" id="ARBA00004167"/>
    </source>
</evidence>
<evidence type="ECO:0000256" key="3">
    <source>
        <dbReference type="ARBA" id="ARBA00022617"/>
    </source>
</evidence>
<dbReference type="AlphaFoldDB" id="A0AAD2DUA1"/>
<keyword evidence="4" id="KW-0812">Transmembrane</keyword>
<dbReference type="GO" id="GO:0005506">
    <property type="term" value="F:iron ion binding"/>
    <property type="evidence" value="ECO:0007669"/>
    <property type="project" value="InterPro"/>
</dbReference>
<evidence type="ECO:0000313" key="11">
    <source>
        <dbReference type="EMBL" id="CAI9763615.1"/>
    </source>
</evidence>
<dbReference type="PANTHER" id="PTHR47950:SF4">
    <property type="entry name" value="GERANIOL 8-HYDROXYLASE-LIKE"/>
    <property type="match status" value="1"/>
</dbReference>
<evidence type="ECO:0000256" key="9">
    <source>
        <dbReference type="ARBA" id="ARBA00023033"/>
    </source>
</evidence>
<keyword evidence="9" id="KW-0503">Monooxygenase</keyword>
<evidence type="ECO:0000256" key="8">
    <source>
        <dbReference type="ARBA" id="ARBA00023004"/>
    </source>
</evidence>
<keyword evidence="12" id="KW-1185">Reference proteome</keyword>
<dbReference type="GO" id="GO:0016020">
    <property type="term" value="C:membrane"/>
    <property type="evidence" value="ECO:0007669"/>
    <property type="project" value="UniProtKB-SubCell"/>
</dbReference>
<comment type="subcellular location">
    <subcellularLocation>
        <location evidence="1">Membrane</location>
        <topology evidence="1">Single-pass membrane protein</topology>
    </subcellularLocation>
</comment>
<dbReference type="PRINTS" id="PR00463">
    <property type="entry name" value="EP450I"/>
</dbReference>
<dbReference type="EMBL" id="OU503041">
    <property type="protein sequence ID" value="CAI9763615.1"/>
    <property type="molecule type" value="Genomic_DNA"/>
</dbReference>
<dbReference type="Pfam" id="PF00067">
    <property type="entry name" value="p450"/>
    <property type="match status" value="1"/>
</dbReference>
<dbReference type="InterPro" id="IPR001128">
    <property type="entry name" value="Cyt_P450"/>
</dbReference>
<dbReference type="InterPro" id="IPR002401">
    <property type="entry name" value="Cyt_P450_E_grp-I"/>
</dbReference>
<dbReference type="SUPFAM" id="SSF48264">
    <property type="entry name" value="Cytochrome P450"/>
    <property type="match status" value="1"/>
</dbReference>
<evidence type="ECO:0000256" key="5">
    <source>
        <dbReference type="ARBA" id="ARBA00022723"/>
    </source>
</evidence>
<name>A0AAD2DUA1_9LAMI</name>
<keyword evidence="8" id="KW-0408">Iron</keyword>
<evidence type="ECO:0008006" key="13">
    <source>
        <dbReference type="Google" id="ProtNLM"/>
    </source>
</evidence>
<evidence type="ECO:0000313" key="12">
    <source>
        <dbReference type="Proteomes" id="UP000834106"/>
    </source>
</evidence>
<dbReference type="GO" id="GO:0016705">
    <property type="term" value="F:oxidoreductase activity, acting on paired donors, with incorporation or reduction of molecular oxygen"/>
    <property type="evidence" value="ECO:0007669"/>
    <property type="project" value="InterPro"/>
</dbReference>
<evidence type="ECO:0000256" key="6">
    <source>
        <dbReference type="ARBA" id="ARBA00022989"/>
    </source>
</evidence>
<evidence type="ECO:0000256" key="2">
    <source>
        <dbReference type="ARBA" id="ARBA00010617"/>
    </source>
</evidence>
<dbReference type="Proteomes" id="UP000834106">
    <property type="component" value="Chromosome 6"/>
</dbReference>
<dbReference type="InterPro" id="IPR036396">
    <property type="entry name" value="Cyt_P450_sf"/>
</dbReference>